<evidence type="ECO:0000256" key="2">
    <source>
        <dbReference type="ARBA" id="ARBA00022598"/>
    </source>
</evidence>
<dbReference type="GO" id="GO:0016787">
    <property type="term" value="F:hydrolase activity"/>
    <property type="evidence" value="ECO:0007669"/>
    <property type="project" value="UniProtKB-KW"/>
</dbReference>
<accession>A0A2M7K8S3</accession>
<protein>
    <submittedName>
        <fullName evidence="8">Phosphoribosylformylglycinamidine synthase I</fullName>
    </submittedName>
</protein>
<proteinExistence type="predicted"/>
<dbReference type="PIRSF" id="PIRSF001586">
    <property type="entry name" value="FGAM_synth_I"/>
    <property type="match status" value="1"/>
</dbReference>
<gene>
    <name evidence="8" type="ORF">COZ58_03675</name>
</gene>
<evidence type="ECO:0000256" key="7">
    <source>
        <dbReference type="ARBA" id="ARBA00022962"/>
    </source>
</evidence>
<keyword evidence="2" id="KW-0436">Ligase</keyword>
<dbReference type="SUPFAM" id="SSF52317">
    <property type="entry name" value="Class I glutamine amidotransferase-like"/>
    <property type="match status" value="1"/>
</dbReference>
<keyword evidence="6" id="KW-0067">ATP-binding</keyword>
<dbReference type="NCBIfam" id="TIGR01737">
    <property type="entry name" value="FGAM_synth_I"/>
    <property type="match status" value="1"/>
</dbReference>
<dbReference type="Gene3D" id="3.40.50.880">
    <property type="match status" value="1"/>
</dbReference>
<keyword evidence="7" id="KW-0315">Glutamine amidotransferase</keyword>
<dbReference type="NCBIfam" id="NF002957">
    <property type="entry name" value="PRK03619.1"/>
    <property type="match status" value="1"/>
</dbReference>
<sequence>MKFGVIQFPGSTCDYDCFYALRDVLKVQVDFIWHRETNLESYNGIILPGGFSYGDYLRVGAIARFSPIMKAVKKYSDDGGLVLGICNGFQILVEADLLPGLLIKNNCLHFLCRYLYLKVENNSTPYTHLCEKEQVLKIPIAHGEGNYYVDKNTLRELIKNNQIVLRYCDAKGEITTEANPNGSIYNIAA</sequence>
<dbReference type="GO" id="GO:0005524">
    <property type="term" value="F:ATP binding"/>
    <property type="evidence" value="ECO:0007669"/>
    <property type="project" value="UniProtKB-KW"/>
</dbReference>
<dbReference type="EMBL" id="PFIP01000065">
    <property type="protein sequence ID" value="PIX34524.1"/>
    <property type="molecule type" value="Genomic_DNA"/>
</dbReference>
<keyword evidence="3" id="KW-0547">Nucleotide-binding</keyword>
<evidence type="ECO:0000256" key="6">
    <source>
        <dbReference type="ARBA" id="ARBA00022840"/>
    </source>
</evidence>
<dbReference type="GO" id="GO:0006189">
    <property type="term" value="P:'de novo' IMP biosynthetic process"/>
    <property type="evidence" value="ECO:0007669"/>
    <property type="project" value="InterPro"/>
</dbReference>
<evidence type="ECO:0000256" key="3">
    <source>
        <dbReference type="ARBA" id="ARBA00022741"/>
    </source>
</evidence>
<keyword evidence="1" id="KW-0963">Cytoplasm</keyword>
<dbReference type="InterPro" id="IPR029062">
    <property type="entry name" value="Class_I_gatase-like"/>
</dbReference>
<dbReference type="Proteomes" id="UP000231493">
    <property type="component" value="Unassembled WGS sequence"/>
</dbReference>
<organism evidence="8 9">
    <name type="scientific">Candidatus Infernicultor aquiphilus</name>
    <dbReference type="NCBI Taxonomy" id="1805029"/>
    <lineage>
        <taxon>Bacteria</taxon>
        <taxon>Pseudomonadati</taxon>
        <taxon>Atribacterota</taxon>
        <taxon>Candidatus Phoenicimicrobiia</taxon>
        <taxon>Candidatus Pheonicimicrobiales</taxon>
        <taxon>Candidatus Phoenicimicrobiaceae</taxon>
        <taxon>Candidatus Infernicultor</taxon>
    </lineage>
</organism>
<dbReference type="Pfam" id="PF13507">
    <property type="entry name" value="GATase_5"/>
    <property type="match status" value="1"/>
</dbReference>
<name>A0A2M7K8S3_9BACT</name>
<keyword evidence="4" id="KW-0658">Purine biosynthesis</keyword>
<keyword evidence="5" id="KW-0378">Hydrolase</keyword>
<dbReference type="InterPro" id="IPR010075">
    <property type="entry name" value="PRibForGlyAmidine_synth_PurQ"/>
</dbReference>
<dbReference type="AlphaFoldDB" id="A0A2M7K8S3"/>
<dbReference type="PANTHER" id="PTHR47552">
    <property type="entry name" value="PHOSPHORIBOSYLFORMYLGLYCINAMIDINE SYNTHASE SUBUNIT PURQ"/>
    <property type="match status" value="1"/>
</dbReference>
<reference evidence="9" key="1">
    <citation type="submission" date="2017-09" db="EMBL/GenBank/DDBJ databases">
        <title>Depth-based differentiation of microbial function through sediment-hosted aquifers and enrichment of novel symbionts in the deep terrestrial subsurface.</title>
        <authorList>
            <person name="Probst A.J."/>
            <person name="Ladd B."/>
            <person name="Jarett J.K."/>
            <person name="Geller-Mcgrath D.E."/>
            <person name="Sieber C.M."/>
            <person name="Emerson J.B."/>
            <person name="Anantharaman K."/>
            <person name="Thomas B.C."/>
            <person name="Malmstrom R."/>
            <person name="Stieglmeier M."/>
            <person name="Klingl A."/>
            <person name="Woyke T."/>
            <person name="Ryan C.M."/>
            <person name="Banfield J.F."/>
        </authorList>
    </citation>
    <scope>NUCLEOTIDE SEQUENCE [LARGE SCALE GENOMIC DNA]</scope>
</reference>
<dbReference type="GO" id="GO:0004642">
    <property type="term" value="F:phosphoribosylformylglycinamidine synthase activity"/>
    <property type="evidence" value="ECO:0007669"/>
    <property type="project" value="InterPro"/>
</dbReference>
<evidence type="ECO:0000256" key="1">
    <source>
        <dbReference type="ARBA" id="ARBA00022490"/>
    </source>
</evidence>
<evidence type="ECO:0000256" key="4">
    <source>
        <dbReference type="ARBA" id="ARBA00022755"/>
    </source>
</evidence>
<comment type="caution">
    <text evidence="8">The sequence shown here is derived from an EMBL/GenBank/DDBJ whole genome shotgun (WGS) entry which is preliminary data.</text>
</comment>
<evidence type="ECO:0000256" key="5">
    <source>
        <dbReference type="ARBA" id="ARBA00022801"/>
    </source>
</evidence>
<dbReference type="PANTHER" id="PTHR47552:SF1">
    <property type="entry name" value="PHOSPHORIBOSYLFORMYLGLYCINAMIDINE SYNTHASE SUBUNIT PURQ"/>
    <property type="match status" value="1"/>
</dbReference>
<dbReference type="SMART" id="SM01211">
    <property type="entry name" value="GATase_5"/>
    <property type="match status" value="1"/>
</dbReference>
<feature type="non-terminal residue" evidence="8">
    <location>
        <position position="189"/>
    </location>
</feature>
<evidence type="ECO:0000313" key="9">
    <source>
        <dbReference type="Proteomes" id="UP000231493"/>
    </source>
</evidence>
<evidence type="ECO:0000313" key="8">
    <source>
        <dbReference type="EMBL" id="PIX34524.1"/>
    </source>
</evidence>